<keyword evidence="1 4" id="KW-0732">Signal</keyword>
<protein>
    <recommendedName>
        <fullName evidence="4">Outer membrane protein assembly factor BamB</fullName>
    </recommendedName>
</protein>
<organism evidence="6 7">
    <name type="scientific">Ottowia pentelensis</name>
    <dbReference type="NCBI Taxonomy" id="511108"/>
    <lineage>
        <taxon>Bacteria</taxon>
        <taxon>Pseudomonadati</taxon>
        <taxon>Pseudomonadota</taxon>
        <taxon>Betaproteobacteria</taxon>
        <taxon>Burkholderiales</taxon>
        <taxon>Comamonadaceae</taxon>
        <taxon>Ottowia</taxon>
    </lineage>
</organism>
<keyword evidence="3 4" id="KW-0998">Cell outer membrane</keyword>
<dbReference type="InterPro" id="IPR017687">
    <property type="entry name" value="BamB"/>
</dbReference>
<accession>A0ABV6PPR5</accession>
<keyword evidence="7" id="KW-1185">Reference proteome</keyword>
<keyword evidence="4" id="KW-0449">Lipoprotein</keyword>
<comment type="subunit">
    <text evidence="4">Part of the Bam complex.</text>
</comment>
<evidence type="ECO:0000259" key="5">
    <source>
        <dbReference type="Pfam" id="PF13360"/>
    </source>
</evidence>
<dbReference type="SMART" id="SM00564">
    <property type="entry name" value="PQQ"/>
    <property type="match status" value="5"/>
</dbReference>
<comment type="similarity">
    <text evidence="4">Belongs to the BamB family.</text>
</comment>
<dbReference type="InterPro" id="IPR018391">
    <property type="entry name" value="PQQ_b-propeller_rpt"/>
</dbReference>
<dbReference type="Pfam" id="PF13360">
    <property type="entry name" value="PQQ_2"/>
    <property type="match status" value="1"/>
</dbReference>
<comment type="subcellular location">
    <subcellularLocation>
        <location evidence="4">Cell outer membrane</location>
        <topology evidence="4">Lipid-anchor</topology>
    </subcellularLocation>
</comment>
<reference evidence="6 7" key="1">
    <citation type="submission" date="2024-09" db="EMBL/GenBank/DDBJ databases">
        <authorList>
            <person name="Sun Q."/>
            <person name="Mori K."/>
        </authorList>
    </citation>
    <scope>NUCLEOTIDE SEQUENCE [LARGE SCALE GENOMIC DNA]</scope>
    <source>
        <strain evidence="6 7">NCAIM B.02336</strain>
    </source>
</reference>
<evidence type="ECO:0000313" key="7">
    <source>
        <dbReference type="Proteomes" id="UP001589834"/>
    </source>
</evidence>
<dbReference type="RefSeq" id="WP_377480389.1">
    <property type="nucleotide sequence ID" value="NZ_JBHLTN010000007.1"/>
</dbReference>
<dbReference type="InterPro" id="IPR011047">
    <property type="entry name" value="Quinoprotein_ADH-like_sf"/>
</dbReference>
<dbReference type="Proteomes" id="UP001589834">
    <property type="component" value="Unassembled WGS sequence"/>
</dbReference>
<keyword evidence="4" id="KW-0564">Palmitate</keyword>
<dbReference type="PANTHER" id="PTHR34512">
    <property type="entry name" value="CELL SURFACE PROTEIN"/>
    <property type="match status" value="1"/>
</dbReference>
<name>A0ABV6PPR5_9BURK</name>
<keyword evidence="2 4" id="KW-0472">Membrane</keyword>
<gene>
    <name evidence="4 6" type="primary">bamB</name>
    <name evidence="6" type="ORF">ACFFGG_04660</name>
</gene>
<dbReference type="SUPFAM" id="SSF50998">
    <property type="entry name" value="Quinoprotein alcohol dehydrogenase-like"/>
    <property type="match status" value="1"/>
</dbReference>
<evidence type="ECO:0000313" key="6">
    <source>
        <dbReference type="EMBL" id="MFC0591842.1"/>
    </source>
</evidence>
<comment type="caution">
    <text evidence="6">The sequence shown here is derived from an EMBL/GenBank/DDBJ whole genome shotgun (WGS) entry which is preliminary data.</text>
</comment>
<evidence type="ECO:0000256" key="3">
    <source>
        <dbReference type="ARBA" id="ARBA00023237"/>
    </source>
</evidence>
<comment type="function">
    <text evidence="4">Part of the outer membrane protein assembly complex, which is involved in assembly and insertion of beta-barrel proteins into the outer membrane.</text>
</comment>
<evidence type="ECO:0000256" key="4">
    <source>
        <dbReference type="HAMAP-Rule" id="MF_00923"/>
    </source>
</evidence>
<evidence type="ECO:0000256" key="1">
    <source>
        <dbReference type="ARBA" id="ARBA00022729"/>
    </source>
</evidence>
<sequence length="381" mass="39097">MSRPSTSGARRPTGLLALLAAAALVVGCASGSPRPKPAELPPNVDLIGVRQAWHVTLGPIAFPLQVHTLGNQVLLASSDGTVVTLDARNGAELGRASVGAPLSAGVGGDGRTAAVVTRANEVVALAGGRVLWRHRLPTQSYTAPLVAGGRVFVLGADRSLTALDGGNGAKLWNLERQSEPLVLRQAGVLLPVGNTLVAGLAGRLVGVDPDQGRVLWEAPIAAARGTNDVERLVDLVAGVGREGPVVCARAFQTAVGCVDTTQGNLRWSKPANGATGLASDDKNLYGAEADGSVMAWTAATGERAWQTERLKWRELTGPLVLGRSVVLGDSTGLVHLLSRQDGSALDRLTTDGSGIAATPVAAGNTLVVVTRAGGVYAYRPD</sequence>
<dbReference type="Gene3D" id="2.130.10.10">
    <property type="entry name" value="YVTN repeat-like/Quinoprotein amine dehydrogenase"/>
    <property type="match status" value="1"/>
</dbReference>
<dbReference type="EMBL" id="JBHLTN010000007">
    <property type="protein sequence ID" value="MFC0591842.1"/>
    <property type="molecule type" value="Genomic_DNA"/>
</dbReference>
<evidence type="ECO:0000256" key="2">
    <source>
        <dbReference type="ARBA" id="ARBA00023136"/>
    </source>
</evidence>
<dbReference type="PROSITE" id="PS51257">
    <property type="entry name" value="PROKAR_LIPOPROTEIN"/>
    <property type="match status" value="1"/>
</dbReference>
<dbReference type="InterPro" id="IPR015943">
    <property type="entry name" value="WD40/YVTN_repeat-like_dom_sf"/>
</dbReference>
<proteinExistence type="inferred from homology"/>
<dbReference type="PANTHER" id="PTHR34512:SF30">
    <property type="entry name" value="OUTER MEMBRANE PROTEIN ASSEMBLY FACTOR BAMB"/>
    <property type="match status" value="1"/>
</dbReference>
<feature type="domain" description="Pyrrolo-quinoline quinone repeat" evidence="5">
    <location>
        <begin position="79"/>
        <end position="307"/>
    </location>
</feature>
<dbReference type="HAMAP" id="MF_00923">
    <property type="entry name" value="OM_assembly_BamB"/>
    <property type="match status" value="1"/>
</dbReference>
<dbReference type="InterPro" id="IPR002372">
    <property type="entry name" value="PQQ_rpt_dom"/>
</dbReference>
<dbReference type="NCBIfam" id="TIGR03300">
    <property type="entry name" value="assembly_YfgL"/>
    <property type="match status" value="1"/>
</dbReference>